<dbReference type="AlphaFoldDB" id="A0A2J6TAG4"/>
<evidence type="ECO:0000256" key="7">
    <source>
        <dbReference type="ARBA" id="ARBA00023285"/>
    </source>
</evidence>
<dbReference type="PANTHER" id="PTHR46471">
    <property type="entry name" value="CHITIN DEACETYLASE"/>
    <property type="match status" value="1"/>
</dbReference>
<keyword evidence="6" id="KW-0119">Carbohydrate metabolism</keyword>
<keyword evidence="3" id="KW-0479">Metal-binding</keyword>
<dbReference type="EMBL" id="KZ613803">
    <property type="protein sequence ID" value="PMD60024.1"/>
    <property type="molecule type" value="Genomic_DNA"/>
</dbReference>
<keyword evidence="11" id="KW-1185">Reference proteome</keyword>
<dbReference type="GO" id="GO:0008061">
    <property type="term" value="F:chitin binding"/>
    <property type="evidence" value="ECO:0007669"/>
    <property type="project" value="UniProtKB-UniRule"/>
</dbReference>
<feature type="disulfide bond" evidence="8">
    <location>
        <begin position="76"/>
        <end position="90"/>
    </location>
</feature>
<feature type="domain" description="Chitin-binding type-1" evidence="9">
    <location>
        <begin position="59"/>
        <end position="103"/>
    </location>
</feature>
<evidence type="ECO:0000256" key="5">
    <source>
        <dbReference type="ARBA" id="ARBA00022801"/>
    </source>
</evidence>
<evidence type="ECO:0000256" key="3">
    <source>
        <dbReference type="ARBA" id="ARBA00022723"/>
    </source>
</evidence>
<feature type="disulfide bond" evidence="8">
    <location>
        <begin position="62"/>
        <end position="77"/>
    </location>
</feature>
<organism evidence="10 11">
    <name type="scientific">Hyaloscypha bicolor E</name>
    <dbReference type="NCBI Taxonomy" id="1095630"/>
    <lineage>
        <taxon>Eukaryota</taxon>
        <taxon>Fungi</taxon>
        <taxon>Dikarya</taxon>
        <taxon>Ascomycota</taxon>
        <taxon>Pezizomycotina</taxon>
        <taxon>Leotiomycetes</taxon>
        <taxon>Helotiales</taxon>
        <taxon>Hyaloscyphaceae</taxon>
        <taxon>Hyaloscypha</taxon>
        <taxon>Hyaloscypha bicolor</taxon>
    </lineage>
</organism>
<dbReference type="InParanoid" id="A0A2J6TAG4"/>
<dbReference type="GO" id="GO:0016787">
    <property type="term" value="F:hydrolase activity"/>
    <property type="evidence" value="ECO:0007669"/>
    <property type="project" value="UniProtKB-KW"/>
</dbReference>
<evidence type="ECO:0000313" key="10">
    <source>
        <dbReference type="EMBL" id="PMD60024.1"/>
    </source>
</evidence>
<evidence type="ECO:0000313" key="11">
    <source>
        <dbReference type="Proteomes" id="UP000235371"/>
    </source>
</evidence>
<dbReference type="STRING" id="1095630.A0A2J6TAG4"/>
<evidence type="ECO:0000256" key="2">
    <source>
        <dbReference type="ARBA" id="ARBA00022669"/>
    </source>
</evidence>
<keyword evidence="8" id="KW-1015">Disulfide bond</keyword>
<dbReference type="OrthoDB" id="1193027at2759"/>
<gene>
    <name evidence="10" type="ORF">K444DRAFT_629868</name>
</gene>
<reference evidence="10 11" key="1">
    <citation type="submission" date="2016-04" db="EMBL/GenBank/DDBJ databases">
        <title>A degradative enzymes factory behind the ericoid mycorrhizal symbiosis.</title>
        <authorList>
            <consortium name="DOE Joint Genome Institute"/>
            <person name="Martino E."/>
            <person name="Morin E."/>
            <person name="Grelet G."/>
            <person name="Kuo A."/>
            <person name="Kohler A."/>
            <person name="Daghino S."/>
            <person name="Barry K."/>
            <person name="Choi C."/>
            <person name="Cichocki N."/>
            <person name="Clum A."/>
            <person name="Copeland A."/>
            <person name="Hainaut M."/>
            <person name="Haridas S."/>
            <person name="Labutti K."/>
            <person name="Lindquist E."/>
            <person name="Lipzen A."/>
            <person name="Khouja H.-R."/>
            <person name="Murat C."/>
            <person name="Ohm R."/>
            <person name="Olson A."/>
            <person name="Spatafora J."/>
            <person name="Veneault-Fourrey C."/>
            <person name="Henrissat B."/>
            <person name="Grigoriev I."/>
            <person name="Martin F."/>
            <person name="Perotto S."/>
        </authorList>
    </citation>
    <scope>NUCLEOTIDE SEQUENCE [LARGE SCALE GENOMIC DNA]</scope>
    <source>
        <strain evidence="10 11">E</strain>
    </source>
</reference>
<comment type="caution">
    <text evidence="8">Lacks conserved residue(s) required for the propagation of feature annotation.</text>
</comment>
<proteinExistence type="predicted"/>
<dbReference type="SUPFAM" id="SSF57016">
    <property type="entry name" value="Plant lectins/antimicrobial peptides"/>
    <property type="match status" value="2"/>
</dbReference>
<protein>
    <submittedName>
        <fullName evidence="10">Carbohydrate-binding module family 18 protein</fullName>
    </submittedName>
</protein>
<dbReference type="InterPro" id="IPR036861">
    <property type="entry name" value="Endochitinase-like_sf"/>
</dbReference>
<evidence type="ECO:0000259" key="9">
    <source>
        <dbReference type="PROSITE" id="PS50941"/>
    </source>
</evidence>
<comment type="cofactor">
    <cofactor evidence="1">
        <name>Co(2+)</name>
        <dbReference type="ChEBI" id="CHEBI:48828"/>
    </cofactor>
</comment>
<dbReference type="Gene3D" id="3.30.60.10">
    <property type="entry name" value="Endochitinase-like"/>
    <property type="match status" value="1"/>
</dbReference>
<evidence type="ECO:0000256" key="6">
    <source>
        <dbReference type="ARBA" id="ARBA00023277"/>
    </source>
</evidence>
<keyword evidence="5" id="KW-0378">Hydrolase</keyword>
<evidence type="ECO:0000256" key="8">
    <source>
        <dbReference type="PROSITE-ProRule" id="PRU00261"/>
    </source>
</evidence>
<dbReference type="GeneID" id="36591194"/>
<dbReference type="GO" id="GO:0046872">
    <property type="term" value="F:metal ion binding"/>
    <property type="evidence" value="ECO:0007669"/>
    <property type="project" value="UniProtKB-KW"/>
</dbReference>
<keyword evidence="4" id="KW-0732">Signal</keyword>
<accession>A0A2J6TAG4</accession>
<name>A0A2J6TAG4_9HELO</name>
<dbReference type="RefSeq" id="XP_024736928.1">
    <property type="nucleotide sequence ID" value="XM_024883117.1"/>
</dbReference>
<dbReference type="Proteomes" id="UP000235371">
    <property type="component" value="Unassembled WGS sequence"/>
</dbReference>
<dbReference type="PANTHER" id="PTHR46471:SF2">
    <property type="entry name" value="CHITIN DEACETYLASE-RELATED"/>
    <property type="match status" value="1"/>
</dbReference>
<evidence type="ECO:0000256" key="4">
    <source>
        <dbReference type="ARBA" id="ARBA00022729"/>
    </source>
</evidence>
<keyword evidence="2 8" id="KW-0147">Chitin-binding</keyword>
<dbReference type="PROSITE" id="PS50941">
    <property type="entry name" value="CHIT_BIND_I_2"/>
    <property type="match status" value="1"/>
</dbReference>
<sequence length="310" mass="31575">MPPTPSSTGAMCGAGVDLSCQDSGFGNCCGSDNTCGHDANHCGTGCQIGFGFCTNISNDGSCGNNVTCLGSVFGNCCSEFFFCGSDSSFCGTGCQPDLGLCTQPSSTVSIPSSSTSVSSTAVPSASGACTFTPGLGDTTLASIPAPAVYNSSGIVYSFGFINSNVGALAYATYNPSASATDQFAFYQVSTNIAPPTIGCASFGYLYQVDSGLCVTANKTGNAYPDFQGADMALEPCYSCSTTGGPPQEQLFCTDAYTVGVFDPYQCVLFFGDATFPDSFYGPTYGPGPAPAESTVLLDGQECIFLLFPSP</sequence>
<dbReference type="InterPro" id="IPR001002">
    <property type="entry name" value="Chitin-bd_1"/>
</dbReference>
<evidence type="ECO:0000256" key="1">
    <source>
        <dbReference type="ARBA" id="ARBA00001941"/>
    </source>
</evidence>
<keyword evidence="7" id="KW-0170">Cobalt</keyword>